<dbReference type="Gene3D" id="2.60.120.1370">
    <property type="match status" value="1"/>
</dbReference>
<name>A0A377GAF5_9GAMM</name>
<keyword evidence="1" id="KW-0732">Signal</keyword>
<evidence type="ECO:0000259" key="2">
    <source>
        <dbReference type="Pfam" id="PF16024"/>
    </source>
</evidence>
<evidence type="ECO:0000259" key="4">
    <source>
        <dbReference type="Pfam" id="PF20943"/>
    </source>
</evidence>
<feature type="chain" id="PRO_5016945085" description="DUF4785 domain-containing protein" evidence="1">
    <location>
        <begin position="19"/>
        <end position="393"/>
    </location>
</feature>
<gene>
    <name evidence="5" type="ORF">NCTC11370_01887</name>
</gene>
<evidence type="ECO:0000259" key="3">
    <source>
        <dbReference type="Pfam" id="PF20942"/>
    </source>
</evidence>
<reference evidence="5 6" key="1">
    <citation type="submission" date="2018-06" db="EMBL/GenBank/DDBJ databases">
        <authorList>
            <consortium name="Pathogen Informatics"/>
            <person name="Doyle S."/>
        </authorList>
    </citation>
    <scope>NUCLEOTIDE SEQUENCE [LARGE SCALE GENOMIC DNA]</scope>
    <source>
        <strain evidence="5 6">NCTC11370</strain>
    </source>
</reference>
<evidence type="ECO:0008006" key="7">
    <source>
        <dbReference type="Google" id="ProtNLM"/>
    </source>
</evidence>
<feature type="signal peptide" evidence="1">
    <location>
        <begin position="1"/>
        <end position="18"/>
    </location>
</feature>
<dbReference type="EMBL" id="UGGT01000001">
    <property type="protein sequence ID" value="STO21807.1"/>
    <property type="molecule type" value="Genomic_DNA"/>
</dbReference>
<proteinExistence type="predicted"/>
<evidence type="ECO:0000313" key="6">
    <source>
        <dbReference type="Proteomes" id="UP000254554"/>
    </source>
</evidence>
<dbReference type="Proteomes" id="UP000254554">
    <property type="component" value="Unassembled WGS sequence"/>
</dbReference>
<feature type="domain" description="DUF4785" evidence="2">
    <location>
        <begin position="33"/>
        <end position="175"/>
    </location>
</feature>
<evidence type="ECO:0000313" key="5">
    <source>
        <dbReference type="EMBL" id="STO21807.1"/>
    </source>
</evidence>
<dbReference type="Pfam" id="PF20943">
    <property type="entry name" value="DUF4785_3rd"/>
    <property type="match status" value="1"/>
</dbReference>
<protein>
    <recommendedName>
        <fullName evidence="7">DUF4785 domain-containing protein</fullName>
    </recommendedName>
</protein>
<dbReference type="Pfam" id="PF16024">
    <property type="entry name" value="DUF4785_1st"/>
    <property type="match status" value="1"/>
</dbReference>
<dbReference type="InterPro" id="IPR048296">
    <property type="entry name" value="DUF4785_central"/>
</dbReference>
<evidence type="ECO:0000256" key="1">
    <source>
        <dbReference type="SAM" id="SignalP"/>
    </source>
</evidence>
<dbReference type="Pfam" id="PF20942">
    <property type="entry name" value="DUF4785_2nd"/>
    <property type="match status" value="1"/>
</dbReference>
<feature type="domain" description="DUF4785" evidence="4">
    <location>
        <begin position="286"/>
        <end position="388"/>
    </location>
</feature>
<accession>A0A377GAF5</accession>
<dbReference type="Gene3D" id="2.60.40.1930">
    <property type="match status" value="1"/>
</dbReference>
<dbReference type="InterPro" id="IPR048295">
    <property type="entry name" value="DUF4785_C"/>
</dbReference>
<organism evidence="5 6">
    <name type="scientific">Fluoribacter dumoffii</name>
    <dbReference type="NCBI Taxonomy" id="463"/>
    <lineage>
        <taxon>Bacteria</taxon>
        <taxon>Pseudomonadati</taxon>
        <taxon>Pseudomonadota</taxon>
        <taxon>Gammaproteobacteria</taxon>
        <taxon>Legionellales</taxon>
        <taxon>Legionellaceae</taxon>
        <taxon>Fluoribacter</taxon>
    </lineage>
</organism>
<dbReference type="GeneID" id="93291560"/>
<dbReference type="InterPro" id="IPR031979">
    <property type="entry name" value="DUF4785_N"/>
</dbReference>
<feature type="domain" description="DUF4785" evidence="3">
    <location>
        <begin position="178"/>
        <end position="283"/>
    </location>
</feature>
<keyword evidence="6" id="KW-1185">Reference proteome</keyword>
<dbReference type="STRING" id="1094715.GCA_000236165_00538"/>
<dbReference type="OrthoDB" id="5646881at2"/>
<dbReference type="RefSeq" id="WP_019349626.1">
    <property type="nucleotide sequence ID" value="NZ_JAPHOO010000001.1"/>
</dbReference>
<sequence length="393" mass="43907">MRTTLILLTLFCCSHLNAFSLPQIPIKSYDCDTCESLPHETLQARWKINENPLTGTKRNIHKSYSYTKQVTATQLQQGISLAIHSPEAVIRIIPLEKNKSVPPLELKTSSGDFMSLKEAASLYSQDEAIDESLKINSRQTMLQIKRELGKGPFIVKSKQAIPAGEAGKYLIDVFEKYSLLYLQIEPSSLQYRYGDPFHALITLKDNVTTYPVEDINATLIGPDNQVIPLQIKEVKRNQFQASGILSSEVNTHGDNWYIAVDVSCEIEDNLPAYRSGRAAFSYSIPSASLVSIMKVSSKPLTLAATVNAATASRYALQSVLYRKNAQGKPIPVETTQIAQWLEPGMNRIKFSFDNSAHLAEDQLSVGYLHLTDYGQLKVVYQYDQPINLSQLLD</sequence>
<dbReference type="AlphaFoldDB" id="A0A377GAF5"/>